<protein>
    <submittedName>
        <fullName evidence="2">Uncharacterized protein</fullName>
    </submittedName>
</protein>
<evidence type="ECO:0000313" key="2">
    <source>
        <dbReference type="EMBL" id="GFS04517.1"/>
    </source>
</evidence>
<name>A0AAV4I2U0_9GAST</name>
<sequence length="165" mass="18613">MTDKKRAETAQDSWGGKCCHHDLHRDLIVTRACQTSSSPPSLRDKPTGSPLILRHKRSGYSLSPTSCLSRTTMTIHHRNCTVHTIPEKCVDPDFSKRRHSYGWAAGSRTLLLVAVMLVLLGLLGSCDARRGSARSRGERTILLFSVLFYIQWNPQRVNIFKKYSC</sequence>
<keyword evidence="1" id="KW-0812">Transmembrane</keyword>
<proteinExistence type="predicted"/>
<dbReference type="Proteomes" id="UP000762676">
    <property type="component" value="Unassembled WGS sequence"/>
</dbReference>
<accession>A0AAV4I2U0</accession>
<organism evidence="2 3">
    <name type="scientific">Elysia marginata</name>
    <dbReference type="NCBI Taxonomy" id="1093978"/>
    <lineage>
        <taxon>Eukaryota</taxon>
        <taxon>Metazoa</taxon>
        <taxon>Spiralia</taxon>
        <taxon>Lophotrochozoa</taxon>
        <taxon>Mollusca</taxon>
        <taxon>Gastropoda</taxon>
        <taxon>Heterobranchia</taxon>
        <taxon>Euthyneura</taxon>
        <taxon>Panpulmonata</taxon>
        <taxon>Sacoglossa</taxon>
        <taxon>Placobranchoidea</taxon>
        <taxon>Plakobranchidae</taxon>
        <taxon>Elysia</taxon>
    </lineage>
</organism>
<keyword evidence="1" id="KW-0472">Membrane</keyword>
<dbReference type="AlphaFoldDB" id="A0AAV4I2U0"/>
<gene>
    <name evidence="2" type="ORF">ElyMa_001178300</name>
</gene>
<evidence type="ECO:0000256" key="1">
    <source>
        <dbReference type="SAM" id="Phobius"/>
    </source>
</evidence>
<keyword evidence="1" id="KW-1133">Transmembrane helix</keyword>
<evidence type="ECO:0000313" key="3">
    <source>
        <dbReference type="Proteomes" id="UP000762676"/>
    </source>
</evidence>
<reference evidence="2 3" key="1">
    <citation type="journal article" date="2021" name="Elife">
        <title>Chloroplast acquisition without the gene transfer in kleptoplastic sea slugs, Plakobranchus ocellatus.</title>
        <authorList>
            <person name="Maeda T."/>
            <person name="Takahashi S."/>
            <person name="Yoshida T."/>
            <person name="Shimamura S."/>
            <person name="Takaki Y."/>
            <person name="Nagai Y."/>
            <person name="Toyoda A."/>
            <person name="Suzuki Y."/>
            <person name="Arimoto A."/>
            <person name="Ishii H."/>
            <person name="Satoh N."/>
            <person name="Nishiyama T."/>
            <person name="Hasebe M."/>
            <person name="Maruyama T."/>
            <person name="Minagawa J."/>
            <person name="Obokata J."/>
            <person name="Shigenobu S."/>
        </authorList>
    </citation>
    <scope>NUCLEOTIDE SEQUENCE [LARGE SCALE GENOMIC DNA]</scope>
</reference>
<keyword evidence="3" id="KW-1185">Reference proteome</keyword>
<dbReference type="EMBL" id="BMAT01002309">
    <property type="protein sequence ID" value="GFS04517.1"/>
    <property type="molecule type" value="Genomic_DNA"/>
</dbReference>
<comment type="caution">
    <text evidence="2">The sequence shown here is derived from an EMBL/GenBank/DDBJ whole genome shotgun (WGS) entry which is preliminary data.</text>
</comment>
<feature type="transmembrane region" description="Helical" evidence="1">
    <location>
        <begin position="101"/>
        <end position="126"/>
    </location>
</feature>